<dbReference type="GO" id="GO:0009279">
    <property type="term" value="C:cell outer membrane"/>
    <property type="evidence" value="ECO:0007669"/>
    <property type="project" value="UniProtKB-SubCell"/>
</dbReference>
<dbReference type="Pfam" id="PF07660">
    <property type="entry name" value="STN"/>
    <property type="match status" value="1"/>
</dbReference>
<evidence type="ECO:0000256" key="5">
    <source>
        <dbReference type="ARBA" id="ARBA00023136"/>
    </source>
</evidence>
<comment type="similarity">
    <text evidence="7">Belongs to the TonB-dependent receptor family.</text>
</comment>
<feature type="domain" description="Secretin/TonB short N-terminal" evidence="8">
    <location>
        <begin position="68"/>
        <end position="117"/>
    </location>
</feature>
<dbReference type="Gene3D" id="2.40.170.20">
    <property type="entry name" value="TonB-dependent receptor, beta-barrel domain"/>
    <property type="match status" value="1"/>
</dbReference>
<proteinExistence type="inferred from homology"/>
<dbReference type="SUPFAM" id="SSF49464">
    <property type="entry name" value="Carboxypeptidase regulatory domain-like"/>
    <property type="match status" value="1"/>
</dbReference>
<dbReference type="Gene3D" id="2.170.130.10">
    <property type="entry name" value="TonB-dependent receptor, plug domain"/>
    <property type="match status" value="1"/>
</dbReference>
<dbReference type="InterPro" id="IPR008969">
    <property type="entry name" value="CarboxyPept-like_regulatory"/>
</dbReference>
<dbReference type="InterPro" id="IPR037066">
    <property type="entry name" value="Plug_dom_sf"/>
</dbReference>
<sequence length="1198" mass="134470">MYNFYVALQNRCNVFNALIVKVMKLMVVLTIIGTIHVNAFTFAQRITVQLNNSSFEDMLQTVRKASGYNVLYNPLTLSGTSAITADFNNVPLEEMLEEVFEGQPVTYTIDKNTIVVRVRSPSLQRTKSGLTRYLQQLVSGRVTDEEGNPLVGVTVSIQGTAGGTQTNYNGNFEIRAPQPNSILVLSLIGYKKEEVPLGTSTTIDVILTQEVSDLEEVVVVGYGTMQKKDLTGSIVQIRPDKIANENPKTVQDILRGTPGLRVGYSPSAKGGGEINIRGRRSVYNDGGHNNPLLILDGMIFYGELSEINPDDIEQIDVLKDASAAAIYGAKAANGVIIVNTKKGKQGKPVIHMTANIGTTQPSDFRGRFSPEAYLQHRQDWYAKNTYGVNPETGIYEAYQTGVYADQPGFFMQPDQLPSTVSIDDWRGYTTNGADESDLSIWARRLGFTGNALQNLLAGKTVDWVDRTFRTGIDQDYNASVSGAGDKMNYYLSMGYLKNQGAIVSDNYQSVRANMKVDAQVTDWFEIGANVNFQNRSDGNVNVDLDYLMRNSPYADYADELGNPVQFPLSSEYSQRGYNYDFQTQYLELEKGYTVLNSILHAKVKLPFNITYSFNASPRYQFFYDRYFMSADLPGSDPASRGANREQSKRFDWSLNNTISWDQTFNQKHHFIVTLVQEAEELKFWKDRIEARNILPSDALGFHNTKNGSKENSSYESDDSHQTADGLLARLFYSYNDRYLLTTSIRRDGYSAFGTSNPYAVFPSVALAWSFTNEKFFKWNDIMTTGKLRVSYGENGNRSLANPYVALANLSAGAGKMHGYINSSGELELYRYLYADRLANPNLQWEKTASWNVGLDFGFLNDRITGSIEYYDMQTHDMIMNQRLPSFTGFTNITTNLGQVDNSGIELTLNTLNVRKDNIQWSTAFGFSFNKNQITHLYYEYEDVLDAAGNVVGTKEMDDLSNSWFIGQPIGAIWDYRVTGIWQATEAEEAAKYGQAPGDPKVANNYTADDVTHADGSVTHVYNDRDKEFLGETIAPFHWSLRNEFILWQDLSVSFNVYSYMGHKSLFSNYLNNDDDGGRMAYALQNVTAKEYWTPDNPTNDYGRIEAKGPTGAAGAGKLYDRSFIRLENISVGYTLPTKWSSKLELNRVKVYGTIRNVATWAKDWEYGDPEVSPDFNNNEGRFGGLATRLYTLGLNLVF</sequence>
<keyword evidence="2 7" id="KW-0813">Transport</keyword>
<organism evidence="10 11">
    <name type="scientific">Parapedobacter indicus</name>
    <dbReference type="NCBI Taxonomy" id="1477437"/>
    <lineage>
        <taxon>Bacteria</taxon>
        <taxon>Pseudomonadati</taxon>
        <taxon>Bacteroidota</taxon>
        <taxon>Sphingobacteriia</taxon>
        <taxon>Sphingobacteriales</taxon>
        <taxon>Sphingobacteriaceae</taxon>
        <taxon>Parapedobacter</taxon>
    </lineage>
</organism>
<evidence type="ECO:0000256" key="7">
    <source>
        <dbReference type="PROSITE-ProRule" id="PRU01360"/>
    </source>
</evidence>
<evidence type="ECO:0000256" key="4">
    <source>
        <dbReference type="ARBA" id="ARBA00022692"/>
    </source>
</evidence>
<dbReference type="InterPro" id="IPR039426">
    <property type="entry name" value="TonB-dep_rcpt-like"/>
</dbReference>
<keyword evidence="6 7" id="KW-0998">Cell outer membrane</keyword>
<dbReference type="Pfam" id="PF13715">
    <property type="entry name" value="CarbopepD_reg_2"/>
    <property type="match status" value="1"/>
</dbReference>
<dbReference type="InterPro" id="IPR023997">
    <property type="entry name" value="TonB-dep_OMP_SusC/RagA_CS"/>
</dbReference>
<keyword evidence="5 7" id="KW-0472">Membrane</keyword>
<dbReference type="InterPro" id="IPR011662">
    <property type="entry name" value="Secretin/TonB_short_N"/>
</dbReference>
<evidence type="ECO:0000256" key="1">
    <source>
        <dbReference type="ARBA" id="ARBA00004571"/>
    </source>
</evidence>
<dbReference type="Pfam" id="PF07715">
    <property type="entry name" value="Plug"/>
    <property type="match status" value="1"/>
</dbReference>
<comment type="subcellular location">
    <subcellularLocation>
        <location evidence="1 7">Cell outer membrane</location>
        <topology evidence="1 7">Multi-pass membrane protein</topology>
    </subcellularLocation>
</comment>
<dbReference type="SUPFAM" id="SSF56935">
    <property type="entry name" value="Porins"/>
    <property type="match status" value="1"/>
</dbReference>
<gene>
    <name evidence="10" type="ORF">SAMN05444682_10623</name>
</gene>
<dbReference type="OrthoDB" id="9768177at2"/>
<dbReference type="InterPro" id="IPR012910">
    <property type="entry name" value="Plug_dom"/>
</dbReference>
<dbReference type="NCBIfam" id="TIGR04057">
    <property type="entry name" value="SusC_RagA_signa"/>
    <property type="match status" value="1"/>
</dbReference>
<protein>
    <submittedName>
        <fullName evidence="10">TonB-linked outer membrane protein, SusC/RagA family</fullName>
    </submittedName>
</protein>
<evidence type="ECO:0000259" key="8">
    <source>
        <dbReference type="Pfam" id="PF07660"/>
    </source>
</evidence>
<dbReference type="Gene3D" id="2.60.40.1120">
    <property type="entry name" value="Carboxypeptidase-like, regulatory domain"/>
    <property type="match status" value="1"/>
</dbReference>
<dbReference type="InterPro" id="IPR023996">
    <property type="entry name" value="TonB-dep_OMP_SusC/RagA"/>
</dbReference>
<keyword evidence="11" id="KW-1185">Reference proteome</keyword>
<evidence type="ECO:0000256" key="3">
    <source>
        <dbReference type="ARBA" id="ARBA00022452"/>
    </source>
</evidence>
<evidence type="ECO:0000256" key="6">
    <source>
        <dbReference type="ARBA" id="ARBA00023237"/>
    </source>
</evidence>
<dbReference type="PROSITE" id="PS52016">
    <property type="entry name" value="TONB_DEPENDENT_REC_3"/>
    <property type="match status" value="1"/>
</dbReference>
<dbReference type="Proteomes" id="UP000198670">
    <property type="component" value="Unassembled WGS sequence"/>
</dbReference>
<dbReference type="AlphaFoldDB" id="A0A1I3LGR6"/>
<keyword evidence="3 7" id="KW-1134">Transmembrane beta strand</keyword>
<name>A0A1I3LGR6_9SPHI</name>
<evidence type="ECO:0000313" key="10">
    <source>
        <dbReference type="EMBL" id="SFI83943.1"/>
    </source>
</evidence>
<evidence type="ECO:0000313" key="11">
    <source>
        <dbReference type="Proteomes" id="UP000198670"/>
    </source>
</evidence>
<feature type="domain" description="TonB-dependent receptor plug" evidence="9">
    <location>
        <begin position="227"/>
        <end position="335"/>
    </location>
</feature>
<dbReference type="EMBL" id="FOQO01000006">
    <property type="protein sequence ID" value="SFI83943.1"/>
    <property type="molecule type" value="Genomic_DNA"/>
</dbReference>
<accession>A0A1I3LGR6</accession>
<dbReference type="STRING" id="1477437.SAMN05444682_10623"/>
<keyword evidence="4 7" id="KW-0812">Transmembrane</keyword>
<dbReference type="InterPro" id="IPR036942">
    <property type="entry name" value="Beta-barrel_TonB_sf"/>
</dbReference>
<evidence type="ECO:0000259" key="9">
    <source>
        <dbReference type="Pfam" id="PF07715"/>
    </source>
</evidence>
<reference evidence="10 11" key="1">
    <citation type="submission" date="2016-10" db="EMBL/GenBank/DDBJ databases">
        <authorList>
            <person name="de Groot N.N."/>
        </authorList>
    </citation>
    <scope>NUCLEOTIDE SEQUENCE [LARGE SCALE GENOMIC DNA]</scope>
    <source>
        <strain evidence="10 11">RK1</strain>
    </source>
</reference>
<dbReference type="NCBIfam" id="TIGR04056">
    <property type="entry name" value="OMP_RagA_SusC"/>
    <property type="match status" value="1"/>
</dbReference>
<evidence type="ECO:0000256" key="2">
    <source>
        <dbReference type="ARBA" id="ARBA00022448"/>
    </source>
</evidence>